<evidence type="ECO:0000259" key="1">
    <source>
        <dbReference type="Pfam" id="PF00535"/>
    </source>
</evidence>
<protein>
    <submittedName>
        <fullName evidence="2">Glycosyltransferase</fullName>
        <ecNumber evidence="2">2.4.-.-</ecNumber>
    </submittedName>
</protein>
<dbReference type="SUPFAM" id="SSF48452">
    <property type="entry name" value="TPR-like"/>
    <property type="match status" value="1"/>
</dbReference>
<dbReference type="GO" id="GO:0016757">
    <property type="term" value="F:glycosyltransferase activity"/>
    <property type="evidence" value="ECO:0007669"/>
    <property type="project" value="UniProtKB-KW"/>
</dbReference>
<dbReference type="Proteomes" id="UP000742631">
    <property type="component" value="Unassembled WGS sequence"/>
</dbReference>
<gene>
    <name evidence="2" type="ORF">K8W01_02220</name>
</gene>
<reference evidence="2" key="2">
    <citation type="submission" date="2021-09" db="EMBL/GenBank/DDBJ databases">
        <authorList>
            <person name="Gilroy R."/>
        </authorList>
    </citation>
    <scope>NUCLEOTIDE SEQUENCE</scope>
    <source>
        <strain evidence="2">316</strain>
    </source>
</reference>
<feature type="domain" description="Glycosyltransferase 2-like" evidence="1">
    <location>
        <begin position="8"/>
        <end position="116"/>
    </location>
</feature>
<dbReference type="EMBL" id="DYYG01000009">
    <property type="protein sequence ID" value="HJE22462.1"/>
    <property type="molecule type" value="Genomic_DNA"/>
</dbReference>
<feature type="domain" description="Glycosyltransferase 2-like" evidence="1">
    <location>
        <begin position="287"/>
        <end position="405"/>
    </location>
</feature>
<evidence type="ECO:0000313" key="3">
    <source>
        <dbReference type="Proteomes" id="UP000742631"/>
    </source>
</evidence>
<evidence type="ECO:0000313" key="2">
    <source>
        <dbReference type="EMBL" id="HJE22462.1"/>
    </source>
</evidence>
<dbReference type="CDD" id="cd00761">
    <property type="entry name" value="Glyco_tranf_GTA_type"/>
    <property type="match status" value="1"/>
</dbReference>
<dbReference type="InterPro" id="IPR011990">
    <property type="entry name" value="TPR-like_helical_dom_sf"/>
</dbReference>
<keyword evidence="2" id="KW-0328">Glycosyltransferase</keyword>
<dbReference type="InterPro" id="IPR029044">
    <property type="entry name" value="Nucleotide-diphossugar_trans"/>
</dbReference>
<dbReference type="SUPFAM" id="SSF53448">
    <property type="entry name" value="Nucleotide-diphospho-sugar transferases"/>
    <property type="match status" value="3"/>
</dbReference>
<dbReference type="AlphaFoldDB" id="A0A921JDR7"/>
<dbReference type="PANTHER" id="PTHR43685:SF11">
    <property type="entry name" value="GLYCOSYLTRANSFERASE TAGX-RELATED"/>
    <property type="match status" value="1"/>
</dbReference>
<dbReference type="Gene3D" id="1.25.40.10">
    <property type="entry name" value="Tetratricopeptide repeat domain"/>
    <property type="match status" value="1"/>
</dbReference>
<proteinExistence type="predicted"/>
<dbReference type="Pfam" id="PF00535">
    <property type="entry name" value="Glycos_transf_2"/>
    <property type="match status" value="2"/>
</dbReference>
<accession>A0A921JDR7</accession>
<comment type="caution">
    <text evidence="2">The sequence shown here is derived from an EMBL/GenBank/DDBJ whole genome shotgun (WGS) entry which is preliminary data.</text>
</comment>
<dbReference type="Gene3D" id="3.90.550.10">
    <property type="entry name" value="Spore Coat Polysaccharide Biosynthesis Protein SpsA, Chain A"/>
    <property type="match status" value="3"/>
</dbReference>
<dbReference type="PANTHER" id="PTHR43685">
    <property type="entry name" value="GLYCOSYLTRANSFERASE"/>
    <property type="match status" value="1"/>
</dbReference>
<keyword evidence="2" id="KW-0808">Transferase</keyword>
<name>A0A921JDR7_9HYPH</name>
<sequence>MSDDLKVSIVMPVYNGGSYFELALQSALAQTYRNIEIVIVNDGSTDGGATDAVARRYAERHPDTIRYFHQANTGVAGALNKAVGEMTGDIFCWLSHDDLYAPEKTAVQVDFWRRLGRPDAMLISNYTLIDPEGREFANVQFDHEQFKRAPMLPLFRGAVNGCTVFIPVDVLRTIPGPFDLSRRFTQDFQLWRQLIRQTDFFHVPQSLVHYRVHPGQDSQRPDIAEEGETLWRAMVDETTEIERVQMYGSSWRFYEETRKILAPTPYVDTVRHLEEQRDRSLTETLVSVVMPFFNEIALVRRALASILTQTYRHLDIVLVDDGSTEPVDDLLRDAAADTRVRVLRTPNRGPGAARNLGIRNCRGDYVAFLDADDLFLPNKIEVQFREMIRQGAVASHTSYLVVDDGSENASVIESGLASGRIYPGIISNCPIATPTVMLHRLVLAEGFEFADAALAEDVVAWIDLSVRHDILGLNEPLTVVERDTNTASTDVAKSMQGLQNLLKRFGDDPVHGRQSARLAELQAGVEYLSALKGAGVERLPLASSTEAQRLAHKALLLSYHEQFAGRDAAAAFEMLSWANALNPTVETLVALGVSHTTRGQPQRALDVLDQAAAMAGEDIPAALLHIRAIAKCYLGRLEDALIDMQSAWALLPSSESIGYGLASLNAYLGRFEEAGELFSTPLTVQLDNGGTTSTAIICFDEPDALICEEFDRSNLRRISFDQDGLRSRHAACDLVLCFCCDIKYFRLFSAAVLRSIQQNAGLEAGLHIHVVNPDDAIAAEFEQLRIKTTIPLSLSIERVDLSAFDDLQRKTYYSCSRFLVMPDLMQSISRPIILMDADQLVVRPLDGLFEQMRGADAGLLIFPHAAFNILSLVSASVIFANSNSKSVKFFKGIAGYLSSMLLSPDRVQWHLDQAALAVAFIRNKSVAVRALPSGIMQSSVYDGQQIDFKDALFWSITYSIPKNAEKINTEFFSGFADA</sequence>
<reference evidence="2" key="1">
    <citation type="journal article" date="2021" name="PeerJ">
        <title>Extensive microbial diversity within the chicken gut microbiome revealed by metagenomics and culture.</title>
        <authorList>
            <person name="Gilroy R."/>
            <person name="Ravi A."/>
            <person name="Getino M."/>
            <person name="Pursley I."/>
            <person name="Horton D.L."/>
            <person name="Alikhan N.F."/>
            <person name="Baker D."/>
            <person name="Gharbi K."/>
            <person name="Hall N."/>
            <person name="Watson M."/>
            <person name="Adriaenssens E.M."/>
            <person name="Foster-Nyarko E."/>
            <person name="Jarju S."/>
            <person name="Secka A."/>
            <person name="Antonio M."/>
            <person name="Oren A."/>
            <person name="Chaudhuri R.R."/>
            <person name="La Ragione R."/>
            <person name="Hildebrand F."/>
            <person name="Pallen M.J."/>
        </authorList>
    </citation>
    <scope>NUCLEOTIDE SEQUENCE</scope>
    <source>
        <strain evidence="2">316</strain>
    </source>
</reference>
<dbReference type="InterPro" id="IPR050834">
    <property type="entry name" value="Glycosyltransf_2"/>
</dbReference>
<dbReference type="InterPro" id="IPR001173">
    <property type="entry name" value="Glyco_trans_2-like"/>
</dbReference>
<dbReference type="EC" id="2.4.-.-" evidence="2"/>
<organism evidence="2 3">
    <name type="scientific">Methylorubrum populi</name>
    <dbReference type="NCBI Taxonomy" id="223967"/>
    <lineage>
        <taxon>Bacteria</taxon>
        <taxon>Pseudomonadati</taxon>
        <taxon>Pseudomonadota</taxon>
        <taxon>Alphaproteobacteria</taxon>
        <taxon>Hyphomicrobiales</taxon>
        <taxon>Methylobacteriaceae</taxon>
        <taxon>Methylorubrum</taxon>
    </lineage>
</organism>